<dbReference type="Pfam" id="PF00486">
    <property type="entry name" value="Trans_reg_C"/>
    <property type="match status" value="1"/>
</dbReference>
<keyword evidence="8" id="KW-1185">Reference proteome</keyword>
<dbReference type="CDD" id="cd00383">
    <property type="entry name" value="trans_reg_C"/>
    <property type="match status" value="1"/>
</dbReference>
<dbReference type="PANTHER" id="PTHR35807">
    <property type="entry name" value="TRANSCRIPTIONAL REGULATOR REDD-RELATED"/>
    <property type="match status" value="1"/>
</dbReference>
<dbReference type="InterPro" id="IPR016032">
    <property type="entry name" value="Sig_transdc_resp-reg_C-effctor"/>
</dbReference>
<dbReference type="SMART" id="SM01043">
    <property type="entry name" value="BTAD"/>
    <property type="match status" value="1"/>
</dbReference>
<dbReference type="InterPro" id="IPR005158">
    <property type="entry name" value="BTAD"/>
</dbReference>
<dbReference type="EMBL" id="JAMYJR010000040">
    <property type="protein sequence ID" value="MCO8275822.1"/>
    <property type="molecule type" value="Genomic_DNA"/>
</dbReference>
<feature type="DNA-binding region" description="OmpR/PhoB-type" evidence="5">
    <location>
        <begin position="1"/>
        <end position="91"/>
    </location>
</feature>
<dbReference type="InterPro" id="IPR036388">
    <property type="entry name" value="WH-like_DNA-bd_sf"/>
</dbReference>
<dbReference type="Pfam" id="PF03704">
    <property type="entry name" value="BTAD"/>
    <property type="match status" value="1"/>
</dbReference>
<evidence type="ECO:0000256" key="4">
    <source>
        <dbReference type="ARBA" id="ARBA00023163"/>
    </source>
</evidence>
<comment type="similarity">
    <text evidence="1">Belongs to the AfsR/DnrI/RedD regulatory family.</text>
</comment>
<dbReference type="InterPro" id="IPR011990">
    <property type="entry name" value="TPR-like_helical_dom_sf"/>
</dbReference>
<keyword evidence="3 5" id="KW-0238">DNA-binding</keyword>
<dbReference type="RefSeq" id="WP_253241860.1">
    <property type="nucleotide sequence ID" value="NZ_JAMYJR010000040.1"/>
</dbReference>
<dbReference type="InterPro" id="IPR001867">
    <property type="entry name" value="OmpR/PhoB-type_DNA-bd"/>
</dbReference>
<keyword evidence="4" id="KW-0804">Transcription</keyword>
<gene>
    <name evidence="7" type="ORF">M1L60_35105</name>
</gene>
<dbReference type="SUPFAM" id="SSF46894">
    <property type="entry name" value="C-terminal effector domain of the bipartite response regulators"/>
    <property type="match status" value="1"/>
</dbReference>
<dbReference type="InterPro" id="IPR051677">
    <property type="entry name" value="AfsR-DnrI-RedD_regulator"/>
</dbReference>
<dbReference type="PROSITE" id="PS51755">
    <property type="entry name" value="OMPR_PHOB"/>
    <property type="match status" value="1"/>
</dbReference>
<evidence type="ECO:0000313" key="8">
    <source>
        <dbReference type="Proteomes" id="UP001523369"/>
    </source>
</evidence>
<dbReference type="Proteomes" id="UP001523369">
    <property type="component" value="Unassembled WGS sequence"/>
</dbReference>
<organism evidence="7 8">
    <name type="scientific">Paractinoplanes aksuensis</name>
    <dbReference type="NCBI Taxonomy" id="2939490"/>
    <lineage>
        <taxon>Bacteria</taxon>
        <taxon>Bacillati</taxon>
        <taxon>Actinomycetota</taxon>
        <taxon>Actinomycetes</taxon>
        <taxon>Micromonosporales</taxon>
        <taxon>Micromonosporaceae</taxon>
        <taxon>Paractinoplanes</taxon>
    </lineage>
</organism>
<evidence type="ECO:0000256" key="1">
    <source>
        <dbReference type="ARBA" id="ARBA00005820"/>
    </source>
</evidence>
<name>A0ABT1DY66_9ACTN</name>
<dbReference type="Gene3D" id="1.25.40.10">
    <property type="entry name" value="Tetratricopeptide repeat domain"/>
    <property type="match status" value="1"/>
</dbReference>
<evidence type="ECO:0000256" key="5">
    <source>
        <dbReference type="PROSITE-ProRule" id="PRU01091"/>
    </source>
</evidence>
<keyword evidence="2" id="KW-0805">Transcription regulation</keyword>
<evidence type="ECO:0000313" key="7">
    <source>
        <dbReference type="EMBL" id="MCO8275822.1"/>
    </source>
</evidence>
<sequence length="176" mass="19403">MEVRLLGPVEVHAAGRLWDAGPRQQRHVLAALAADAGRPLTTETLIDRVWDEAPSGARRALHVHITRIRRLLEQTGGGSLTRRSGGYLLQADVDLRTFRHLADQASSLVLLGQARALWRGEPLAGLTGAWAEQCRRIWRREYLVVTEAWARAHLAAGEPEAVIAALTELTGEEPFV</sequence>
<proteinExistence type="inferred from homology"/>
<feature type="domain" description="OmpR/PhoB-type" evidence="6">
    <location>
        <begin position="1"/>
        <end position="91"/>
    </location>
</feature>
<evidence type="ECO:0000256" key="3">
    <source>
        <dbReference type="ARBA" id="ARBA00023125"/>
    </source>
</evidence>
<accession>A0ABT1DY66</accession>
<comment type="caution">
    <text evidence="7">The sequence shown here is derived from an EMBL/GenBank/DDBJ whole genome shotgun (WGS) entry which is preliminary data.</text>
</comment>
<evidence type="ECO:0000259" key="6">
    <source>
        <dbReference type="PROSITE" id="PS51755"/>
    </source>
</evidence>
<dbReference type="SUPFAM" id="SSF48452">
    <property type="entry name" value="TPR-like"/>
    <property type="match status" value="1"/>
</dbReference>
<reference evidence="7 8" key="1">
    <citation type="submission" date="2022-06" db="EMBL/GenBank/DDBJ databases">
        <title>New Species of the Genus Actinoplanes, ActinopZanes ferrugineus.</title>
        <authorList>
            <person name="Ding P."/>
        </authorList>
    </citation>
    <scope>NUCLEOTIDE SEQUENCE [LARGE SCALE GENOMIC DNA]</scope>
    <source>
        <strain evidence="7 8">TRM88003</strain>
    </source>
</reference>
<protein>
    <submittedName>
        <fullName evidence="7">Winged helix-turn-helix domain-containing protein</fullName>
    </submittedName>
</protein>
<dbReference type="SMART" id="SM00862">
    <property type="entry name" value="Trans_reg_C"/>
    <property type="match status" value="1"/>
</dbReference>
<evidence type="ECO:0000256" key="2">
    <source>
        <dbReference type="ARBA" id="ARBA00023015"/>
    </source>
</evidence>
<dbReference type="Gene3D" id="1.10.10.10">
    <property type="entry name" value="Winged helix-like DNA-binding domain superfamily/Winged helix DNA-binding domain"/>
    <property type="match status" value="1"/>
</dbReference>
<dbReference type="PANTHER" id="PTHR35807:SF1">
    <property type="entry name" value="TRANSCRIPTIONAL REGULATOR REDD"/>
    <property type="match status" value="1"/>
</dbReference>